<dbReference type="OrthoDB" id="67310at2759"/>
<organism evidence="5 6">
    <name type="scientific">Esox lucius</name>
    <name type="common">Northern pike</name>
    <dbReference type="NCBI Taxonomy" id="8010"/>
    <lineage>
        <taxon>Eukaryota</taxon>
        <taxon>Metazoa</taxon>
        <taxon>Chordata</taxon>
        <taxon>Craniata</taxon>
        <taxon>Vertebrata</taxon>
        <taxon>Euteleostomi</taxon>
        <taxon>Actinopterygii</taxon>
        <taxon>Neopterygii</taxon>
        <taxon>Teleostei</taxon>
        <taxon>Protacanthopterygii</taxon>
        <taxon>Esociformes</taxon>
        <taxon>Esocidae</taxon>
        <taxon>Esox</taxon>
    </lineage>
</organism>
<sequence length="385" mass="43686">MNETHTQRTHDALSWFMEFQWDYVTRNGMFPEWFHGIISRKDAEEMLLLNPFGNFLIRVSESRIGYTLSYRGIDRCRHFMIDVLKDKRYIIVGEDTSHGSLQELVNYHCKVPIMPFNEKLTGACGQVSNKKLDYAEFMVHKTQPNPGPRLNNPPNMNSVTDLQPPEDIPPALPHRPSTLIDPVSPSTSKPLVTPSSPPPRLYPSLETELNTLSLQNPNTTDAQPVPFPRKIHEVSEAQPDKPPELPSRGPVKPQRNNKDKGTATPDNPPAPRSVFTDRPQIAPKPAHQDPITTQHKNHDVKSGVSNLIKRKFMKMRSASQEHMYAEINVTEVEQGKDRERDTDTPAENQYQMLPGDIDNIPHPISPTDDRLPPEYHPPSPFAPGY</sequence>
<reference evidence="5" key="2">
    <citation type="submission" date="2020-02" db="EMBL/GenBank/DDBJ databases">
        <title>Esox lucius (northern pike) genome, fEsoLuc1, primary haplotype.</title>
        <authorList>
            <person name="Myers G."/>
            <person name="Karagic N."/>
            <person name="Meyer A."/>
            <person name="Pippel M."/>
            <person name="Reichard M."/>
            <person name="Winkler S."/>
            <person name="Tracey A."/>
            <person name="Sims Y."/>
            <person name="Howe K."/>
            <person name="Rhie A."/>
            <person name="Formenti G."/>
            <person name="Durbin R."/>
            <person name="Fedrigo O."/>
            <person name="Jarvis E.D."/>
        </authorList>
    </citation>
    <scope>NUCLEOTIDE SEQUENCE [LARGE SCALE GENOMIC DNA]</scope>
</reference>
<evidence type="ECO:0000313" key="6">
    <source>
        <dbReference type="Proteomes" id="UP000265140"/>
    </source>
</evidence>
<feature type="compositionally biased region" description="Pro residues" evidence="3">
    <location>
        <begin position="374"/>
        <end position="385"/>
    </location>
</feature>
<feature type="region of interest" description="Disordered" evidence="3">
    <location>
        <begin position="234"/>
        <end position="303"/>
    </location>
</feature>
<reference evidence="5" key="3">
    <citation type="submission" date="2025-08" db="UniProtKB">
        <authorList>
            <consortium name="Ensembl"/>
        </authorList>
    </citation>
    <scope>IDENTIFICATION</scope>
</reference>
<dbReference type="RefSeq" id="XP_010869823.1">
    <property type="nucleotide sequence ID" value="XM_010871521.4"/>
</dbReference>
<evidence type="ECO:0000256" key="3">
    <source>
        <dbReference type="SAM" id="MobiDB-lite"/>
    </source>
</evidence>
<dbReference type="InterPro" id="IPR036860">
    <property type="entry name" value="SH2_dom_sf"/>
</dbReference>
<dbReference type="GeneTree" id="ENSGT00940000161678"/>
<keyword evidence="1 2" id="KW-0727">SH2 domain</keyword>
<dbReference type="PRINTS" id="PR00401">
    <property type="entry name" value="SH2DOMAIN"/>
</dbReference>
<dbReference type="RefSeq" id="XP_010869822.1">
    <property type="nucleotide sequence ID" value="XM_010871520.4"/>
</dbReference>
<protein>
    <recommendedName>
        <fullName evidence="4">SH2 domain-containing protein</fullName>
    </recommendedName>
</protein>
<proteinExistence type="predicted"/>
<dbReference type="PROSITE" id="PS50001">
    <property type="entry name" value="SH2"/>
    <property type="match status" value="1"/>
</dbReference>
<reference evidence="5" key="4">
    <citation type="submission" date="2025-09" db="UniProtKB">
        <authorList>
            <consortium name="Ensembl"/>
        </authorList>
    </citation>
    <scope>IDENTIFICATION</scope>
</reference>
<dbReference type="FunCoup" id="A0A6Q2XBX3">
    <property type="interactions" value="609"/>
</dbReference>
<feature type="domain" description="SH2" evidence="4">
    <location>
        <begin position="33"/>
        <end position="124"/>
    </location>
</feature>
<evidence type="ECO:0000313" key="5">
    <source>
        <dbReference type="Ensembl" id="ENSELUP00000050576.1"/>
    </source>
</evidence>
<dbReference type="PANTHER" id="PTHR14388">
    <property type="entry name" value="T CELL-SPECIFIC ADAPTER PROTEIN TSAD"/>
    <property type="match status" value="1"/>
</dbReference>
<dbReference type="GO" id="GO:0005737">
    <property type="term" value="C:cytoplasm"/>
    <property type="evidence" value="ECO:0007669"/>
    <property type="project" value="TreeGrafter"/>
</dbReference>
<dbReference type="Ensembl" id="ENSELUT00000075598.2">
    <property type="protein sequence ID" value="ENSELUP00000050576.1"/>
    <property type="gene ID" value="ENSELUG00000028438.2"/>
</dbReference>
<keyword evidence="6" id="KW-1185">Reference proteome</keyword>
<gene>
    <name evidence="5" type="primary">HSH2D</name>
</gene>
<dbReference type="Gene3D" id="3.30.505.10">
    <property type="entry name" value="SH2 domain"/>
    <property type="match status" value="1"/>
</dbReference>
<dbReference type="KEGG" id="els:105011477"/>
<dbReference type="InterPro" id="IPR000980">
    <property type="entry name" value="SH2"/>
</dbReference>
<feature type="compositionally biased region" description="Low complexity" evidence="3">
    <location>
        <begin position="148"/>
        <end position="157"/>
    </location>
</feature>
<dbReference type="SMART" id="SM00252">
    <property type="entry name" value="SH2"/>
    <property type="match status" value="1"/>
</dbReference>
<feature type="region of interest" description="Disordered" evidence="3">
    <location>
        <begin position="141"/>
        <end position="204"/>
    </location>
</feature>
<evidence type="ECO:0000259" key="4">
    <source>
        <dbReference type="PROSITE" id="PS50001"/>
    </source>
</evidence>
<dbReference type="Pfam" id="PF00017">
    <property type="entry name" value="SH2"/>
    <property type="match status" value="1"/>
</dbReference>
<feature type="compositionally biased region" description="Basic and acidic residues" evidence="3">
    <location>
        <begin position="333"/>
        <end position="343"/>
    </location>
</feature>
<feature type="compositionally biased region" description="Basic and acidic residues" evidence="3">
    <location>
        <begin position="234"/>
        <end position="243"/>
    </location>
</feature>
<dbReference type="CTD" id="84941"/>
<evidence type="ECO:0000256" key="2">
    <source>
        <dbReference type="PROSITE-ProRule" id="PRU00191"/>
    </source>
</evidence>
<feature type="region of interest" description="Disordered" evidence="3">
    <location>
        <begin position="332"/>
        <end position="385"/>
    </location>
</feature>
<dbReference type="PANTHER" id="PTHR14388:SF3">
    <property type="entry name" value="HEMATOPOIETIC SH2 DOMAIN-CONTAINING PROTEIN"/>
    <property type="match status" value="1"/>
</dbReference>
<evidence type="ECO:0000256" key="1">
    <source>
        <dbReference type="ARBA" id="ARBA00022999"/>
    </source>
</evidence>
<dbReference type="AlphaFoldDB" id="A0A6Q2XBX3"/>
<dbReference type="Proteomes" id="UP000265140">
    <property type="component" value="Chromosome 8"/>
</dbReference>
<reference evidence="6" key="1">
    <citation type="journal article" date="2014" name="PLoS ONE">
        <title>The genome and linkage map of the northern pike (Esox lucius): conserved synteny revealed between the salmonid sister group and the Neoteleostei.</title>
        <authorList>
            <person name="Rondeau E.B."/>
            <person name="Minkley D.R."/>
            <person name="Leong J.S."/>
            <person name="Messmer A.M."/>
            <person name="Jantzen J.R."/>
            <person name="von Schalburg K.R."/>
            <person name="Lemon C."/>
            <person name="Bird N.H."/>
            <person name="Koop B.F."/>
        </authorList>
    </citation>
    <scope>NUCLEOTIDE SEQUENCE</scope>
</reference>
<dbReference type="SUPFAM" id="SSF55550">
    <property type="entry name" value="SH2 domain"/>
    <property type="match status" value="1"/>
</dbReference>
<name>A0A6Q2XBX3_ESOLU</name>
<accession>A0A6Q2XBX3</accession>
<dbReference type="InParanoid" id="A0A6Q2XBX3"/>
<dbReference type="GeneID" id="105011477"/>
<dbReference type="OMA" id="SVPDWFH"/>
<dbReference type="Bgee" id="ENSELUG00000028438">
    <property type="expression patterns" value="Expressed in mesonephros and 9 other cell types or tissues"/>
</dbReference>